<dbReference type="EMBL" id="JACAZE010000005">
    <property type="protein sequence ID" value="KAF7317051.1"/>
    <property type="molecule type" value="Genomic_DNA"/>
</dbReference>
<accession>A0A8H6TI00</accession>
<dbReference type="Proteomes" id="UP000613580">
    <property type="component" value="Unassembled WGS sequence"/>
</dbReference>
<protein>
    <submittedName>
        <fullName evidence="1">FAD-binding-3 domain-containing protein</fullName>
    </submittedName>
</protein>
<dbReference type="OrthoDB" id="2506088at2759"/>
<comment type="caution">
    <text evidence="1">The sequence shown here is derived from an EMBL/GenBank/DDBJ whole genome shotgun (WGS) entry which is preliminary data.</text>
</comment>
<gene>
    <name evidence="1" type="ORF">HMN09_00439700</name>
</gene>
<name>A0A8H6TI00_MYCCL</name>
<organism evidence="1 2">
    <name type="scientific">Mycena chlorophos</name>
    <name type="common">Agaric fungus</name>
    <name type="synonym">Agaricus chlorophos</name>
    <dbReference type="NCBI Taxonomy" id="658473"/>
    <lineage>
        <taxon>Eukaryota</taxon>
        <taxon>Fungi</taxon>
        <taxon>Dikarya</taxon>
        <taxon>Basidiomycota</taxon>
        <taxon>Agaricomycotina</taxon>
        <taxon>Agaricomycetes</taxon>
        <taxon>Agaricomycetidae</taxon>
        <taxon>Agaricales</taxon>
        <taxon>Marasmiineae</taxon>
        <taxon>Mycenaceae</taxon>
        <taxon>Mycena</taxon>
    </lineage>
</organism>
<reference evidence="1" key="1">
    <citation type="submission" date="2020-05" db="EMBL/GenBank/DDBJ databases">
        <title>Mycena genomes resolve the evolution of fungal bioluminescence.</title>
        <authorList>
            <person name="Tsai I.J."/>
        </authorList>
    </citation>
    <scope>NUCLEOTIDE SEQUENCE</scope>
    <source>
        <strain evidence="1">110903Hualien_Pintung</strain>
    </source>
</reference>
<keyword evidence="2" id="KW-1185">Reference proteome</keyword>
<sequence>MPNPLRAKVADDEDLVVVMADIFQDDTSGNVSKQWDKHLVTCVRNGNLPGRLLQQEFNVKFVSSSQHATCAEQFAAIRDMLKSTEDDPIRCYNVHTKKKTAVVLRAPGLPGDNPQQSEESSHIGCNGNHPCRKCEWGGTTIEKTSEQVYHNCHLPVDVKRTAQQTRERLQDQLALAARGDAKTIKERQTSTGTKDKLTQYWIDRVLAEFARLRDANPGLDVDALAELTQTWLDNQPGDKINPLLDITGLDPSQDTPVELLHTVLLGVVKYIWHFLNTKQWSDTDRALLAIRLQSTDVSGLTIPPIRAFYLVQYRNSLIGKHFKTLMQTLAFVVHDICTPEQFRLIKAAGDLGARLWIPEIDDMELYLADLKTAIANLLDAFDAVDPLRILVKIKLHLLAHLPDDIRRFGPAIRFATEIFESCNAIFRACSVRSNRLSPSRDIATKFAAIERVRHMLCGGCWYEPKRKIWVQAGQAVLALLHEEPVFQRHLGWVPPKPINAGQTRLASERKQPSVAWSTTRAASYSKANDQPAADSLWRLARTIVAQNGDILRPNSWVYALDAAGSHILGRVAEILVGSETVVTIEQFLCTEQLHEDFGWPVVRRPRGEDITRNGVESFVVLKPNVLQFMCSVQHDCSRGRCKPTVSGRLRQEREETTKEVSLIRHADDEHFILNMAGLHNFVELRRILPASFTTLKPLHEDRRGFHNETAAKAKQLRMTNREKAAEKRRIKAAEKKRLAEAAAVEAQAEDFN</sequence>
<evidence type="ECO:0000313" key="1">
    <source>
        <dbReference type="EMBL" id="KAF7317051.1"/>
    </source>
</evidence>
<dbReference type="PANTHER" id="PTHR31912">
    <property type="entry name" value="IP13529P"/>
    <property type="match status" value="1"/>
</dbReference>
<dbReference type="PANTHER" id="PTHR31912:SF34">
    <property type="entry name" value="NOTOCHORD-RELATED PROTEIN"/>
    <property type="match status" value="1"/>
</dbReference>
<proteinExistence type="predicted"/>
<dbReference type="AlphaFoldDB" id="A0A8H6TI00"/>
<evidence type="ECO:0000313" key="2">
    <source>
        <dbReference type="Proteomes" id="UP000613580"/>
    </source>
</evidence>